<evidence type="ECO:0000313" key="3">
    <source>
        <dbReference type="EMBL" id="KAK7076162.1"/>
    </source>
</evidence>
<feature type="region of interest" description="Disordered" evidence="1">
    <location>
        <begin position="125"/>
        <end position="149"/>
    </location>
</feature>
<dbReference type="InterPro" id="IPR010920">
    <property type="entry name" value="LSM_dom_sf"/>
</dbReference>
<accession>A0AAN9AAE0</accession>
<dbReference type="InterPro" id="IPR052840">
    <property type="entry name" value="U7_snRNA_Sm-like"/>
</dbReference>
<dbReference type="Pfam" id="PF01423">
    <property type="entry name" value="LSM"/>
    <property type="match status" value="1"/>
</dbReference>
<dbReference type="InterPro" id="IPR001163">
    <property type="entry name" value="Sm_dom_euk/arc"/>
</dbReference>
<dbReference type="PANTHER" id="PTHR21196">
    <property type="entry name" value="U7 SNRNA-ASSOCIATED SM-LIKE PROTEIN LSM10"/>
    <property type="match status" value="1"/>
</dbReference>
<dbReference type="CDD" id="cd01733">
    <property type="entry name" value="LSm10"/>
    <property type="match status" value="1"/>
</dbReference>
<dbReference type="GO" id="GO:0071209">
    <property type="term" value="F:U7 snRNA binding"/>
    <property type="evidence" value="ECO:0007669"/>
    <property type="project" value="TreeGrafter"/>
</dbReference>
<dbReference type="SUPFAM" id="SSF50182">
    <property type="entry name" value="Sm-like ribonucleoproteins"/>
    <property type="match status" value="1"/>
</dbReference>
<dbReference type="GO" id="GO:0071208">
    <property type="term" value="F:histone pre-mRNA DCP binding"/>
    <property type="evidence" value="ECO:0007669"/>
    <property type="project" value="TreeGrafter"/>
</dbReference>
<dbReference type="GO" id="GO:0016604">
    <property type="term" value="C:nuclear body"/>
    <property type="evidence" value="ECO:0007669"/>
    <property type="project" value="TreeGrafter"/>
</dbReference>
<dbReference type="GO" id="GO:0071254">
    <property type="term" value="C:cytoplasmic U snRNP body"/>
    <property type="evidence" value="ECO:0007669"/>
    <property type="project" value="TreeGrafter"/>
</dbReference>
<evidence type="ECO:0000259" key="2">
    <source>
        <dbReference type="Pfam" id="PF01423"/>
    </source>
</evidence>
<proteinExistence type="predicted"/>
<dbReference type="AlphaFoldDB" id="A0AAN9AAE0"/>
<dbReference type="GO" id="GO:0006398">
    <property type="term" value="P:mRNA 3'-end processing by stem-loop binding and cleavage"/>
    <property type="evidence" value="ECO:0007669"/>
    <property type="project" value="TreeGrafter"/>
</dbReference>
<evidence type="ECO:0000256" key="1">
    <source>
        <dbReference type="SAM" id="MobiDB-lite"/>
    </source>
</evidence>
<sequence>MGLHAREQQHKLNSLACLAMGMQGWKTTIELNNDSYVSGRIVEVDAKMNMEISEARYTDGNGKSLNLDNFHVRGRKIRYVHIPDQVDIMKMLEEMVVIQKKSRKTSVKTHIAQKRTEQTLKRYRRQQEEAAAAALSGESIASSSKTTPR</sequence>
<dbReference type="Gene3D" id="2.30.30.100">
    <property type="match status" value="1"/>
</dbReference>
<dbReference type="EMBL" id="JAXCGZ010009807">
    <property type="protein sequence ID" value="KAK7076162.1"/>
    <property type="molecule type" value="Genomic_DNA"/>
</dbReference>
<keyword evidence="4" id="KW-1185">Reference proteome</keyword>
<reference evidence="3 4" key="1">
    <citation type="submission" date="2023-11" db="EMBL/GenBank/DDBJ databases">
        <title>Halocaridina rubra genome assembly.</title>
        <authorList>
            <person name="Smith C."/>
        </authorList>
    </citation>
    <scope>NUCLEOTIDE SEQUENCE [LARGE SCALE GENOMIC DNA]</scope>
    <source>
        <strain evidence="3">EP-1</strain>
        <tissue evidence="3">Whole</tissue>
    </source>
</reference>
<protein>
    <submittedName>
        <fullName evidence="3">Lsm10, U7 small nuclear RNA associated</fullName>
    </submittedName>
</protein>
<dbReference type="Proteomes" id="UP001381693">
    <property type="component" value="Unassembled WGS sequence"/>
</dbReference>
<name>A0AAN9AAE0_HALRR</name>
<comment type="caution">
    <text evidence="3">The sequence shown here is derived from an EMBL/GenBank/DDBJ whole genome shotgun (WGS) entry which is preliminary data.</text>
</comment>
<feature type="compositionally biased region" description="Low complexity" evidence="1">
    <location>
        <begin position="129"/>
        <end position="149"/>
    </location>
</feature>
<evidence type="ECO:0000313" key="4">
    <source>
        <dbReference type="Proteomes" id="UP001381693"/>
    </source>
</evidence>
<dbReference type="PANTHER" id="PTHR21196:SF1">
    <property type="entry name" value="U7 SNRNA-ASSOCIATED SM-LIKE PROTEIN LSM10"/>
    <property type="match status" value="1"/>
</dbReference>
<gene>
    <name evidence="3" type="primary">LSM10</name>
    <name evidence="3" type="ORF">SK128_024677</name>
</gene>
<organism evidence="3 4">
    <name type="scientific">Halocaridina rubra</name>
    <name type="common">Hawaiian red shrimp</name>
    <dbReference type="NCBI Taxonomy" id="373956"/>
    <lineage>
        <taxon>Eukaryota</taxon>
        <taxon>Metazoa</taxon>
        <taxon>Ecdysozoa</taxon>
        <taxon>Arthropoda</taxon>
        <taxon>Crustacea</taxon>
        <taxon>Multicrustacea</taxon>
        <taxon>Malacostraca</taxon>
        <taxon>Eumalacostraca</taxon>
        <taxon>Eucarida</taxon>
        <taxon>Decapoda</taxon>
        <taxon>Pleocyemata</taxon>
        <taxon>Caridea</taxon>
        <taxon>Atyoidea</taxon>
        <taxon>Atyidae</taxon>
        <taxon>Halocaridina</taxon>
    </lineage>
</organism>
<feature type="domain" description="Sm" evidence="2">
    <location>
        <begin position="23"/>
        <end position="81"/>
    </location>
</feature>